<evidence type="ECO:0000259" key="1">
    <source>
        <dbReference type="SMART" id="SM00256"/>
    </source>
</evidence>
<reference evidence="2" key="2">
    <citation type="submission" date="2021-12" db="EMBL/GenBank/DDBJ databases">
        <title>Resequencing data analysis of finger millet.</title>
        <authorList>
            <person name="Hatakeyama M."/>
            <person name="Aluri S."/>
            <person name="Balachadran M.T."/>
            <person name="Sivarajan S.R."/>
            <person name="Poveda L."/>
            <person name="Shimizu-Inatsugi R."/>
            <person name="Schlapbach R."/>
            <person name="Sreeman S.M."/>
            <person name="Shimizu K.K."/>
        </authorList>
    </citation>
    <scope>NUCLEOTIDE SEQUENCE</scope>
</reference>
<dbReference type="Proteomes" id="UP001054889">
    <property type="component" value="Unassembled WGS sequence"/>
</dbReference>
<evidence type="ECO:0000313" key="2">
    <source>
        <dbReference type="EMBL" id="GJM88473.1"/>
    </source>
</evidence>
<dbReference type="SMART" id="SM00256">
    <property type="entry name" value="FBOX"/>
    <property type="match status" value="1"/>
</dbReference>
<dbReference type="AlphaFoldDB" id="A0AAV5BSA6"/>
<reference evidence="2" key="1">
    <citation type="journal article" date="2018" name="DNA Res.">
        <title>Multiple hybrid de novo genome assembly of finger millet, an orphan allotetraploid crop.</title>
        <authorList>
            <person name="Hatakeyama M."/>
            <person name="Aluri S."/>
            <person name="Balachadran M.T."/>
            <person name="Sivarajan S.R."/>
            <person name="Patrignani A."/>
            <person name="Gruter S."/>
            <person name="Poveda L."/>
            <person name="Shimizu-Inatsugi R."/>
            <person name="Baeten J."/>
            <person name="Francoijs K.J."/>
            <person name="Nataraja K.N."/>
            <person name="Reddy Y.A.N."/>
            <person name="Phadnis S."/>
            <person name="Ravikumar R.L."/>
            <person name="Schlapbach R."/>
            <person name="Sreeman S.M."/>
            <person name="Shimizu K.K."/>
        </authorList>
    </citation>
    <scope>NUCLEOTIDE SEQUENCE</scope>
</reference>
<dbReference type="SUPFAM" id="SSF81383">
    <property type="entry name" value="F-box domain"/>
    <property type="match status" value="1"/>
</dbReference>
<dbReference type="PANTHER" id="PTHR33207">
    <property type="entry name" value="F-BOX DOMAIN CONTAINING PROTEIN-RELATED"/>
    <property type="match status" value="1"/>
</dbReference>
<protein>
    <recommendedName>
        <fullName evidence="1">F-box domain-containing protein</fullName>
    </recommendedName>
</protein>
<dbReference type="InterPro" id="IPR036047">
    <property type="entry name" value="F-box-like_dom_sf"/>
</dbReference>
<dbReference type="Gene3D" id="1.20.1280.50">
    <property type="match status" value="1"/>
</dbReference>
<comment type="caution">
    <text evidence="2">The sequence shown here is derived from an EMBL/GenBank/DDBJ whole genome shotgun (WGS) entry which is preliminary data.</text>
</comment>
<name>A0AAV5BSA6_ELECO</name>
<organism evidence="2 3">
    <name type="scientific">Eleusine coracana subsp. coracana</name>
    <dbReference type="NCBI Taxonomy" id="191504"/>
    <lineage>
        <taxon>Eukaryota</taxon>
        <taxon>Viridiplantae</taxon>
        <taxon>Streptophyta</taxon>
        <taxon>Embryophyta</taxon>
        <taxon>Tracheophyta</taxon>
        <taxon>Spermatophyta</taxon>
        <taxon>Magnoliopsida</taxon>
        <taxon>Liliopsida</taxon>
        <taxon>Poales</taxon>
        <taxon>Poaceae</taxon>
        <taxon>PACMAD clade</taxon>
        <taxon>Chloridoideae</taxon>
        <taxon>Cynodonteae</taxon>
        <taxon>Eleusininae</taxon>
        <taxon>Eleusine</taxon>
    </lineage>
</organism>
<evidence type="ECO:0000313" key="3">
    <source>
        <dbReference type="Proteomes" id="UP001054889"/>
    </source>
</evidence>
<proteinExistence type="predicted"/>
<dbReference type="Pfam" id="PF12937">
    <property type="entry name" value="F-box-like"/>
    <property type="match status" value="1"/>
</dbReference>
<dbReference type="CDD" id="cd09917">
    <property type="entry name" value="F-box_SF"/>
    <property type="match status" value="1"/>
</dbReference>
<feature type="domain" description="F-box" evidence="1">
    <location>
        <begin position="20"/>
        <end position="61"/>
    </location>
</feature>
<keyword evidence="3" id="KW-1185">Reference proteome</keyword>
<dbReference type="InterPro" id="IPR001810">
    <property type="entry name" value="F-box_dom"/>
</dbReference>
<gene>
    <name evidence="2" type="primary">ga04541</name>
    <name evidence="2" type="ORF">PR202_ga04541</name>
</gene>
<accession>A0AAV5BSA6</accession>
<dbReference type="EMBL" id="BQKI01000002">
    <property type="protein sequence ID" value="GJM88473.1"/>
    <property type="molecule type" value="Genomic_DNA"/>
</dbReference>
<sequence length="268" mass="30075">MARDPERVVRKKADMDLQSMPVDIQEHILLQLDSPISLLRASSTCKLWRRLIAGTVFLQRFRSLHRPPVVGYYHNTNHLLRPVPIFKPVPPVTTTIASRYEPFDLFLPLEWLWMWGQGQPRKPAPSGDCYSGRQHAFQRPPPSFLSPPAGDGEARVVFLAGDKLNIFARPKGRSGDWMLEKSVPQPSAVRLGVPSAQRFSLGLSMPSSADTKMGMVKLIASSGQMKKLAAFNLNIEKKQLKRTEYEKAYPIRLPWPPSLHACSAGGEI</sequence>